<evidence type="ECO:0000313" key="7">
    <source>
        <dbReference type="Proteomes" id="UP000243688"/>
    </source>
</evidence>
<dbReference type="Gene3D" id="3.40.50.2300">
    <property type="match status" value="2"/>
</dbReference>
<evidence type="ECO:0000259" key="5">
    <source>
        <dbReference type="PROSITE" id="PS50932"/>
    </source>
</evidence>
<gene>
    <name evidence="6" type="ORF">BLM47_13040</name>
</gene>
<dbReference type="PROSITE" id="PS50932">
    <property type="entry name" value="HTH_LACI_2"/>
    <property type="match status" value="1"/>
</dbReference>
<comment type="caution">
    <text evidence="6">The sequence shown here is derived from an EMBL/GenBank/DDBJ whole genome shotgun (WGS) entry which is preliminary data.</text>
</comment>
<dbReference type="EMBL" id="MOXJ01000045">
    <property type="protein sequence ID" value="PDO09334.1"/>
    <property type="molecule type" value="Genomic_DNA"/>
</dbReference>
<evidence type="ECO:0000256" key="2">
    <source>
        <dbReference type="ARBA" id="ARBA00023125"/>
    </source>
</evidence>
<organism evidence="6 7">
    <name type="scientific">Candidatus Reconcilbacillus cellulovorans</name>
    <dbReference type="NCBI Taxonomy" id="1906605"/>
    <lineage>
        <taxon>Bacteria</taxon>
        <taxon>Bacillati</taxon>
        <taxon>Bacillota</taxon>
        <taxon>Bacilli</taxon>
        <taxon>Bacillales</taxon>
        <taxon>Paenibacillaceae</taxon>
        <taxon>Candidatus Reconcilbacillus</taxon>
    </lineage>
</organism>
<keyword evidence="2" id="KW-0238">DNA-binding</keyword>
<evidence type="ECO:0000256" key="1">
    <source>
        <dbReference type="ARBA" id="ARBA00023015"/>
    </source>
</evidence>
<dbReference type="CDD" id="cd06267">
    <property type="entry name" value="PBP1_LacI_sugar_binding-like"/>
    <property type="match status" value="1"/>
</dbReference>
<sequence length="418" mass="44906">MGKEETTIPTRKEVAERAGVSEATVSRVLNGVGPVREKTRRRVLEAAEALGYRPNAVARNFALGRSGHFGVVVPHIPKVHLFSTHYFSELLSGIGEAAGRKGYGLLLLFRNPDERFDYETLFREKRVDALLVLGSRDTPAEREELLKLRKTGAPFCLVSQYVPGERLPSVDADHVSGARAAVRHLVALGCRRIAFLNGPAVYSNSRDRLTGYRAALEEAGIAYDPDLVVEADYSRTGGARAAEERIAPIVGRLDAVFAANDRMAIGLVQVLKARGVAVGRDLAVVGYDDSDDARLCDPPLSTVRVPLYEMGRAAAERVLRLAGVVSGGRRAAADRSTGDDAAEASGTAAATATGAGVRRTTGEVAAAEAASFSAEPLPEFLPESVRSEEGRWLFPAELVVRASSTAWKSHFLRKEEGS</sequence>
<dbReference type="AlphaFoldDB" id="A0A2A6DX46"/>
<dbReference type="Proteomes" id="UP000243688">
    <property type="component" value="Unassembled WGS sequence"/>
</dbReference>
<evidence type="ECO:0000313" key="6">
    <source>
        <dbReference type="EMBL" id="PDO09334.1"/>
    </source>
</evidence>
<dbReference type="SMART" id="SM00354">
    <property type="entry name" value="HTH_LACI"/>
    <property type="match status" value="1"/>
</dbReference>
<dbReference type="SUPFAM" id="SSF47413">
    <property type="entry name" value="lambda repressor-like DNA-binding domains"/>
    <property type="match status" value="1"/>
</dbReference>
<dbReference type="PANTHER" id="PTHR30146">
    <property type="entry name" value="LACI-RELATED TRANSCRIPTIONAL REPRESSOR"/>
    <property type="match status" value="1"/>
</dbReference>
<evidence type="ECO:0000256" key="4">
    <source>
        <dbReference type="SAM" id="MobiDB-lite"/>
    </source>
</evidence>
<dbReference type="InterPro" id="IPR000843">
    <property type="entry name" value="HTH_LacI"/>
</dbReference>
<feature type="region of interest" description="Disordered" evidence="4">
    <location>
        <begin position="332"/>
        <end position="356"/>
    </location>
</feature>
<accession>A0A2A6DX46</accession>
<proteinExistence type="predicted"/>
<feature type="domain" description="HTH lacI-type" evidence="5">
    <location>
        <begin position="9"/>
        <end position="63"/>
    </location>
</feature>
<dbReference type="Pfam" id="PF13377">
    <property type="entry name" value="Peripla_BP_3"/>
    <property type="match status" value="1"/>
</dbReference>
<reference evidence="6 7" key="1">
    <citation type="submission" date="2016-12" db="EMBL/GenBank/DDBJ databases">
        <title>Candidatus Reconcilibacillus cellulovorans genome.</title>
        <authorList>
            <person name="Kolinko S."/>
            <person name="Wu Y.-W."/>
            <person name="Tachea F."/>
            <person name="Denzel E."/>
            <person name="Hiras J."/>
            <person name="Baecker N."/>
            <person name="Chan L.J."/>
            <person name="Eichorst S.A."/>
            <person name="Frey D."/>
            <person name="Adams P.D."/>
            <person name="Pray T."/>
            <person name="Tanjore D."/>
            <person name="Petzold C.J."/>
            <person name="Gladden J.M."/>
            <person name="Simmons B.A."/>
            <person name="Singer S.W."/>
        </authorList>
    </citation>
    <scope>NUCLEOTIDE SEQUENCE [LARGE SCALE GENOMIC DNA]</scope>
    <source>
        <strain evidence="6">JTherm</strain>
    </source>
</reference>
<dbReference type="PANTHER" id="PTHR30146:SF109">
    <property type="entry name" value="HTH-TYPE TRANSCRIPTIONAL REGULATOR GALS"/>
    <property type="match status" value="1"/>
</dbReference>
<dbReference type="GO" id="GO:0000976">
    <property type="term" value="F:transcription cis-regulatory region binding"/>
    <property type="evidence" value="ECO:0007669"/>
    <property type="project" value="TreeGrafter"/>
</dbReference>
<dbReference type="GO" id="GO:0003700">
    <property type="term" value="F:DNA-binding transcription factor activity"/>
    <property type="evidence" value="ECO:0007669"/>
    <property type="project" value="TreeGrafter"/>
</dbReference>
<feature type="compositionally biased region" description="Low complexity" evidence="4">
    <location>
        <begin position="343"/>
        <end position="356"/>
    </location>
</feature>
<dbReference type="InterPro" id="IPR028082">
    <property type="entry name" value="Peripla_BP_I"/>
</dbReference>
<name>A0A2A6DX46_9BACL</name>
<dbReference type="Gene3D" id="1.10.260.40">
    <property type="entry name" value="lambda repressor-like DNA-binding domains"/>
    <property type="match status" value="1"/>
</dbReference>
<dbReference type="InterPro" id="IPR010982">
    <property type="entry name" value="Lambda_DNA-bd_dom_sf"/>
</dbReference>
<dbReference type="CDD" id="cd01392">
    <property type="entry name" value="HTH_LacI"/>
    <property type="match status" value="1"/>
</dbReference>
<dbReference type="SUPFAM" id="SSF53822">
    <property type="entry name" value="Periplasmic binding protein-like I"/>
    <property type="match status" value="1"/>
</dbReference>
<evidence type="ECO:0000256" key="3">
    <source>
        <dbReference type="ARBA" id="ARBA00023163"/>
    </source>
</evidence>
<keyword evidence="3" id="KW-0804">Transcription</keyword>
<dbReference type="Pfam" id="PF00356">
    <property type="entry name" value="LacI"/>
    <property type="match status" value="1"/>
</dbReference>
<protein>
    <recommendedName>
        <fullName evidence="5">HTH lacI-type domain-containing protein</fullName>
    </recommendedName>
</protein>
<dbReference type="InterPro" id="IPR046335">
    <property type="entry name" value="LacI/GalR-like_sensor"/>
</dbReference>
<keyword evidence="1" id="KW-0805">Transcription regulation</keyword>